<dbReference type="GO" id="GO:0005736">
    <property type="term" value="C:RNA polymerase I complex"/>
    <property type="evidence" value="ECO:0007669"/>
    <property type="project" value="TreeGrafter"/>
</dbReference>
<comment type="function">
    <text evidence="7">DNA-dependent RNA polymerase which catalyzes the transcription of DNA into RNA using the four ribonucleoside triphosphates as substrates.</text>
</comment>
<evidence type="ECO:0000259" key="9">
    <source>
        <dbReference type="Pfam" id="PF03876"/>
    </source>
</evidence>
<evidence type="ECO:0000256" key="7">
    <source>
        <dbReference type="RuleBase" id="RU369086"/>
    </source>
</evidence>
<keyword evidence="5 7" id="KW-0804">Transcription</keyword>
<keyword evidence="3 7" id="KW-0240">DNA-directed RNA polymerase</keyword>
<evidence type="ECO:0000256" key="2">
    <source>
        <dbReference type="ARBA" id="ARBA00005930"/>
    </source>
</evidence>
<dbReference type="InterPro" id="IPR036898">
    <property type="entry name" value="RNA_pol_Rpb7-like_N_sf"/>
</dbReference>
<protein>
    <recommendedName>
        <fullName evidence="7">DNA-directed RNA polymerase subunit</fullName>
    </recommendedName>
</protein>
<dbReference type="InterPro" id="IPR041178">
    <property type="entry name" value="RPA43_OB"/>
</dbReference>
<feature type="compositionally biased region" description="Polar residues" evidence="8">
    <location>
        <begin position="275"/>
        <end position="295"/>
    </location>
</feature>
<evidence type="ECO:0000259" key="10">
    <source>
        <dbReference type="Pfam" id="PF17875"/>
    </source>
</evidence>
<dbReference type="Proteomes" id="UP000823561">
    <property type="component" value="Chromosome 20"/>
</dbReference>
<keyword evidence="4" id="KW-0597">Phosphoprotein</keyword>
<name>A0AAV6FT04_9TELE</name>
<evidence type="ECO:0000256" key="1">
    <source>
        <dbReference type="ARBA" id="ARBA00004604"/>
    </source>
</evidence>
<dbReference type="InterPro" id="IPR005576">
    <property type="entry name" value="Rpb7-like_N"/>
</dbReference>
<dbReference type="EMBL" id="JADWDJ010000020">
    <property type="protein sequence ID" value="KAG5264335.1"/>
    <property type="molecule type" value="Genomic_DNA"/>
</dbReference>
<dbReference type="GO" id="GO:0006352">
    <property type="term" value="P:DNA-templated transcription initiation"/>
    <property type="evidence" value="ECO:0007669"/>
    <property type="project" value="UniProtKB-UniRule"/>
</dbReference>
<dbReference type="CDD" id="cd04328">
    <property type="entry name" value="RNAP_I_Rpa43_N"/>
    <property type="match status" value="1"/>
</dbReference>
<dbReference type="Gene3D" id="2.40.50.1060">
    <property type="match status" value="1"/>
</dbReference>
<comment type="caution">
    <text evidence="11">The sequence shown here is derived from an EMBL/GenBank/DDBJ whole genome shotgun (WGS) entry which is preliminary data.</text>
</comment>
<feature type="region of interest" description="Disordered" evidence="8">
    <location>
        <begin position="240"/>
        <end position="367"/>
    </location>
</feature>
<comment type="subcellular location">
    <subcellularLocation>
        <location evidence="1">Nucleus</location>
        <location evidence="1">Nucleolus</location>
    </subcellularLocation>
</comment>
<organism evidence="11 12">
    <name type="scientific">Alosa alosa</name>
    <name type="common">allis shad</name>
    <dbReference type="NCBI Taxonomy" id="278164"/>
    <lineage>
        <taxon>Eukaryota</taxon>
        <taxon>Metazoa</taxon>
        <taxon>Chordata</taxon>
        <taxon>Craniata</taxon>
        <taxon>Vertebrata</taxon>
        <taxon>Euteleostomi</taxon>
        <taxon>Actinopterygii</taxon>
        <taxon>Neopterygii</taxon>
        <taxon>Teleostei</taxon>
        <taxon>Clupei</taxon>
        <taxon>Clupeiformes</taxon>
        <taxon>Clupeoidei</taxon>
        <taxon>Clupeidae</taxon>
        <taxon>Alosa</taxon>
    </lineage>
</organism>
<proteinExistence type="inferred from homology"/>
<reference evidence="11" key="1">
    <citation type="submission" date="2020-10" db="EMBL/GenBank/DDBJ databases">
        <title>Chromosome-scale genome assembly of the Allis shad, Alosa alosa.</title>
        <authorList>
            <person name="Margot Z."/>
            <person name="Christophe K."/>
            <person name="Cabau C."/>
            <person name="Louis A."/>
            <person name="Berthelot C."/>
            <person name="Parey E."/>
            <person name="Roest Crollius H."/>
            <person name="Montfort J."/>
            <person name="Robinson-Rechavi M."/>
            <person name="Bucao C."/>
            <person name="Bouchez O."/>
            <person name="Gislard M."/>
            <person name="Lluch J."/>
            <person name="Milhes M."/>
            <person name="Lampietro C."/>
            <person name="Lopez Roques C."/>
            <person name="Donnadieu C."/>
            <person name="Braasch I."/>
            <person name="Desvignes T."/>
            <person name="Postlethwait J."/>
            <person name="Bobe J."/>
            <person name="Guiguen Y."/>
        </authorList>
    </citation>
    <scope>NUCLEOTIDE SEQUENCE</scope>
    <source>
        <strain evidence="11">M-15738</strain>
        <tissue evidence="11">Blood</tissue>
    </source>
</reference>
<accession>A0AAV6FT04</accession>
<dbReference type="GO" id="GO:0006362">
    <property type="term" value="P:transcription elongation by RNA polymerase I"/>
    <property type="evidence" value="ECO:0007669"/>
    <property type="project" value="TreeGrafter"/>
</dbReference>
<evidence type="ECO:0000313" key="12">
    <source>
        <dbReference type="Proteomes" id="UP000823561"/>
    </source>
</evidence>
<feature type="compositionally biased region" description="Basic residues" evidence="8">
    <location>
        <begin position="298"/>
        <end position="308"/>
    </location>
</feature>
<dbReference type="FunFam" id="3.30.1490.120:FF:000003">
    <property type="entry name" value="DNA-directed RNA polymerase I subunit RPA43"/>
    <property type="match status" value="1"/>
</dbReference>
<evidence type="ECO:0000256" key="6">
    <source>
        <dbReference type="ARBA" id="ARBA00023242"/>
    </source>
</evidence>
<dbReference type="Pfam" id="PF17875">
    <property type="entry name" value="RPA43_OB"/>
    <property type="match status" value="1"/>
</dbReference>
<comment type="similarity">
    <text evidence="2">Belongs to the eukaryotic RPA43 RNA polymerase subunit family.</text>
</comment>
<dbReference type="InterPro" id="IPR045113">
    <property type="entry name" value="Rpb7-like"/>
</dbReference>
<feature type="domain" description="RPA43 OB" evidence="10">
    <location>
        <begin position="140"/>
        <end position="313"/>
    </location>
</feature>
<evidence type="ECO:0000256" key="4">
    <source>
        <dbReference type="ARBA" id="ARBA00022553"/>
    </source>
</evidence>
<gene>
    <name evidence="11" type="ORF">AALO_G00252600</name>
</gene>
<dbReference type="PANTHER" id="PTHR12709">
    <property type="entry name" value="DNA-DIRECTED RNA POLYMERASE II, III"/>
    <property type="match status" value="1"/>
</dbReference>
<evidence type="ECO:0000313" key="11">
    <source>
        <dbReference type="EMBL" id="KAG5264335.1"/>
    </source>
</evidence>
<dbReference type="AlphaFoldDB" id="A0AAV6FT04"/>
<keyword evidence="12" id="KW-1185">Reference proteome</keyword>
<dbReference type="Pfam" id="PF03876">
    <property type="entry name" value="SHS2_Rpb7-N"/>
    <property type="match status" value="1"/>
</dbReference>
<dbReference type="InterPro" id="IPR041901">
    <property type="entry name" value="RNAP_I_Rpa43_N"/>
</dbReference>
<sequence length="367" mass="40520">MANLQHEEDNPKHAKMSTVISTSAQSVPLNNTPSAFKDRADITCLIPTFADACKLVNTPYSCLVLDTHRRHVALPPMYLKKKNTGIQEELNAELLKYCEKLKGVPLAFDNIKLLGQLGDIFDDQGYIHLNIEASFVVFKPKKGQKLEGVINKIGLTHVGCLVHSCFNASILKPKEMTSEMWRYSGLAIGGSLEFEVFQLDSDAAGVLLIRGRLDKSWCEEKLKQTDAVIDDAAAELTTPADRTGAQAALDGVGGVQTQKKKKKKDKSKDEEAQEDSNAQLDSSVDTELTDLNSNGHVEKKKKKKKNKNKSQEMKMEVDEMVPVTELPGSDSSGYLSDKSNRKRKESDEANDINGASEKPVAKKKKNK</sequence>
<feature type="domain" description="RNA polymerase Rpb7-like N-terminal" evidence="9">
    <location>
        <begin position="70"/>
        <end position="125"/>
    </location>
</feature>
<dbReference type="PANTHER" id="PTHR12709:SF5">
    <property type="entry name" value="DNA-DIRECTED RNA POLYMERASE I SUBUNIT RPA43"/>
    <property type="match status" value="1"/>
</dbReference>
<evidence type="ECO:0000256" key="5">
    <source>
        <dbReference type="ARBA" id="ARBA00023163"/>
    </source>
</evidence>
<evidence type="ECO:0000256" key="3">
    <source>
        <dbReference type="ARBA" id="ARBA00022478"/>
    </source>
</evidence>
<keyword evidence="6 7" id="KW-0539">Nucleus</keyword>
<evidence type="ECO:0000256" key="8">
    <source>
        <dbReference type="SAM" id="MobiDB-lite"/>
    </source>
</evidence>
<dbReference type="Gene3D" id="3.30.1490.120">
    <property type="entry name" value="RNA polymerase Rpb7-like, N-terminal domain"/>
    <property type="match status" value="1"/>
</dbReference>